<evidence type="ECO:0000313" key="2">
    <source>
        <dbReference type="EMBL" id="PTQ45351.1"/>
    </source>
</evidence>
<protein>
    <submittedName>
        <fullName evidence="2">Uncharacterized protein</fullName>
    </submittedName>
</protein>
<dbReference type="Proteomes" id="UP000244005">
    <property type="component" value="Unassembled WGS sequence"/>
</dbReference>
<feature type="region of interest" description="Disordered" evidence="1">
    <location>
        <begin position="1"/>
        <end position="20"/>
    </location>
</feature>
<name>A0A2R6XGY5_MARPO</name>
<evidence type="ECO:0000313" key="3">
    <source>
        <dbReference type="Proteomes" id="UP000244005"/>
    </source>
</evidence>
<proteinExistence type="predicted"/>
<sequence length="74" mass="8875">MTKDRHIMTRSNRKRSRKSKLLHKKDFSHIFFVECIISQQVLWTHGLQQTVVHLRRTTSTFSDHVRHTSDGFKI</sequence>
<gene>
    <name evidence="2" type="ORF">MARPO_0015s0145</name>
</gene>
<feature type="compositionally biased region" description="Basic residues" evidence="1">
    <location>
        <begin position="11"/>
        <end position="20"/>
    </location>
</feature>
<dbReference type="AlphaFoldDB" id="A0A2R6XGY5"/>
<reference evidence="3" key="1">
    <citation type="journal article" date="2017" name="Cell">
        <title>Insights into land plant evolution garnered from the Marchantia polymorpha genome.</title>
        <authorList>
            <person name="Bowman J.L."/>
            <person name="Kohchi T."/>
            <person name="Yamato K.T."/>
            <person name="Jenkins J."/>
            <person name="Shu S."/>
            <person name="Ishizaki K."/>
            <person name="Yamaoka S."/>
            <person name="Nishihama R."/>
            <person name="Nakamura Y."/>
            <person name="Berger F."/>
            <person name="Adam C."/>
            <person name="Aki S.S."/>
            <person name="Althoff F."/>
            <person name="Araki T."/>
            <person name="Arteaga-Vazquez M.A."/>
            <person name="Balasubrmanian S."/>
            <person name="Barry K."/>
            <person name="Bauer D."/>
            <person name="Boehm C.R."/>
            <person name="Briginshaw L."/>
            <person name="Caballero-Perez J."/>
            <person name="Catarino B."/>
            <person name="Chen F."/>
            <person name="Chiyoda S."/>
            <person name="Chovatia M."/>
            <person name="Davies K.M."/>
            <person name="Delmans M."/>
            <person name="Demura T."/>
            <person name="Dierschke T."/>
            <person name="Dolan L."/>
            <person name="Dorantes-Acosta A.E."/>
            <person name="Eklund D.M."/>
            <person name="Florent S.N."/>
            <person name="Flores-Sandoval E."/>
            <person name="Fujiyama A."/>
            <person name="Fukuzawa H."/>
            <person name="Galik B."/>
            <person name="Grimanelli D."/>
            <person name="Grimwood J."/>
            <person name="Grossniklaus U."/>
            <person name="Hamada T."/>
            <person name="Haseloff J."/>
            <person name="Hetherington A.J."/>
            <person name="Higo A."/>
            <person name="Hirakawa Y."/>
            <person name="Hundley H.N."/>
            <person name="Ikeda Y."/>
            <person name="Inoue K."/>
            <person name="Inoue S.I."/>
            <person name="Ishida S."/>
            <person name="Jia Q."/>
            <person name="Kakita M."/>
            <person name="Kanazawa T."/>
            <person name="Kawai Y."/>
            <person name="Kawashima T."/>
            <person name="Kennedy M."/>
            <person name="Kinose K."/>
            <person name="Kinoshita T."/>
            <person name="Kohara Y."/>
            <person name="Koide E."/>
            <person name="Komatsu K."/>
            <person name="Kopischke S."/>
            <person name="Kubo M."/>
            <person name="Kyozuka J."/>
            <person name="Lagercrantz U."/>
            <person name="Lin S.S."/>
            <person name="Lindquist E."/>
            <person name="Lipzen A.M."/>
            <person name="Lu C.W."/>
            <person name="De Luna E."/>
            <person name="Martienssen R.A."/>
            <person name="Minamino N."/>
            <person name="Mizutani M."/>
            <person name="Mizutani M."/>
            <person name="Mochizuki N."/>
            <person name="Monte I."/>
            <person name="Mosher R."/>
            <person name="Nagasaki H."/>
            <person name="Nakagami H."/>
            <person name="Naramoto S."/>
            <person name="Nishitani K."/>
            <person name="Ohtani M."/>
            <person name="Okamoto T."/>
            <person name="Okumura M."/>
            <person name="Phillips J."/>
            <person name="Pollak B."/>
            <person name="Reinders A."/>
            <person name="Rovekamp M."/>
            <person name="Sano R."/>
            <person name="Sawa S."/>
            <person name="Schmid M.W."/>
            <person name="Shirakawa M."/>
            <person name="Solano R."/>
            <person name="Spunde A."/>
            <person name="Suetsugu N."/>
            <person name="Sugano S."/>
            <person name="Sugiyama A."/>
            <person name="Sun R."/>
            <person name="Suzuki Y."/>
            <person name="Takenaka M."/>
            <person name="Takezawa D."/>
            <person name="Tomogane H."/>
            <person name="Tsuzuki M."/>
            <person name="Ueda T."/>
            <person name="Umeda M."/>
            <person name="Ward J.M."/>
            <person name="Watanabe Y."/>
            <person name="Yazaki K."/>
            <person name="Yokoyama R."/>
            <person name="Yoshitake Y."/>
            <person name="Yotsui I."/>
            <person name="Zachgo S."/>
            <person name="Schmutz J."/>
        </authorList>
    </citation>
    <scope>NUCLEOTIDE SEQUENCE [LARGE SCALE GENOMIC DNA]</scope>
    <source>
        <strain evidence="3">Tak-1</strain>
    </source>
</reference>
<organism evidence="2 3">
    <name type="scientific">Marchantia polymorpha</name>
    <name type="common">Common liverwort</name>
    <name type="synonym">Marchantia aquatica</name>
    <dbReference type="NCBI Taxonomy" id="3197"/>
    <lineage>
        <taxon>Eukaryota</taxon>
        <taxon>Viridiplantae</taxon>
        <taxon>Streptophyta</taxon>
        <taxon>Embryophyta</taxon>
        <taxon>Marchantiophyta</taxon>
        <taxon>Marchantiopsida</taxon>
        <taxon>Marchantiidae</taxon>
        <taxon>Marchantiales</taxon>
        <taxon>Marchantiaceae</taxon>
        <taxon>Marchantia</taxon>
    </lineage>
</organism>
<keyword evidence="3" id="KW-1185">Reference proteome</keyword>
<dbReference type="EMBL" id="KZ772687">
    <property type="protein sequence ID" value="PTQ45351.1"/>
    <property type="molecule type" value="Genomic_DNA"/>
</dbReference>
<accession>A0A2R6XGY5</accession>
<dbReference type="Gramene" id="Mp2g08600.1">
    <property type="protein sequence ID" value="Mp2g08600.1.cds"/>
    <property type="gene ID" value="Mp2g08600"/>
</dbReference>
<evidence type="ECO:0000256" key="1">
    <source>
        <dbReference type="SAM" id="MobiDB-lite"/>
    </source>
</evidence>